<evidence type="ECO:0000313" key="2">
    <source>
        <dbReference type="Proteomes" id="UP000186817"/>
    </source>
</evidence>
<dbReference type="EMBL" id="LSRX01000041">
    <property type="protein sequence ID" value="OLQ12577.1"/>
    <property type="molecule type" value="Genomic_DNA"/>
</dbReference>
<reference evidence="1 2" key="1">
    <citation type="submission" date="2016-02" db="EMBL/GenBank/DDBJ databases">
        <title>Genome analysis of coral dinoflagellate symbionts highlights evolutionary adaptations to a symbiotic lifestyle.</title>
        <authorList>
            <person name="Aranda M."/>
            <person name="Li Y."/>
            <person name="Liew Y.J."/>
            <person name="Baumgarten S."/>
            <person name="Simakov O."/>
            <person name="Wilson M."/>
            <person name="Piel J."/>
            <person name="Ashoor H."/>
            <person name="Bougouffa S."/>
            <person name="Bajic V.B."/>
            <person name="Ryu T."/>
            <person name="Ravasi T."/>
            <person name="Bayer T."/>
            <person name="Micklem G."/>
            <person name="Kim H."/>
            <person name="Bhak J."/>
            <person name="Lajeunesse T.C."/>
            <person name="Voolstra C.R."/>
        </authorList>
    </citation>
    <scope>NUCLEOTIDE SEQUENCE [LARGE SCALE GENOMIC DNA]</scope>
    <source>
        <strain evidence="1 2">CCMP2467</strain>
    </source>
</reference>
<keyword evidence="2" id="KW-1185">Reference proteome</keyword>
<dbReference type="Proteomes" id="UP000186817">
    <property type="component" value="Unassembled WGS sequence"/>
</dbReference>
<proteinExistence type="predicted"/>
<protein>
    <submittedName>
        <fullName evidence="1">Uncharacterized protein</fullName>
    </submittedName>
</protein>
<evidence type="ECO:0000313" key="1">
    <source>
        <dbReference type="EMBL" id="OLQ12577.1"/>
    </source>
</evidence>
<name>A0A1Q9EYP3_SYMMI</name>
<sequence>MTISASAVSVRFPLFLSFIRWLRQRLPQLTSRRFLYALLCAWTLHYLHGVRRVRLHFSRTDVSAPARQVNMLKLCSGAVGWCFLRAATIVG</sequence>
<dbReference type="AlphaFoldDB" id="A0A1Q9EYP3"/>
<accession>A0A1Q9EYP3</accession>
<gene>
    <name evidence="1" type="ORF">AK812_SmicGene3537</name>
</gene>
<organism evidence="1 2">
    <name type="scientific">Symbiodinium microadriaticum</name>
    <name type="common">Dinoflagellate</name>
    <name type="synonym">Zooxanthella microadriatica</name>
    <dbReference type="NCBI Taxonomy" id="2951"/>
    <lineage>
        <taxon>Eukaryota</taxon>
        <taxon>Sar</taxon>
        <taxon>Alveolata</taxon>
        <taxon>Dinophyceae</taxon>
        <taxon>Suessiales</taxon>
        <taxon>Symbiodiniaceae</taxon>
        <taxon>Symbiodinium</taxon>
    </lineage>
</organism>
<comment type="caution">
    <text evidence="1">The sequence shown here is derived from an EMBL/GenBank/DDBJ whole genome shotgun (WGS) entry which is preliminary data.</text>
</comment>